<proteinExistence type="predicted"/>
<dbReference type="Proteomes" id="UP000612055">
    <property type="component" value="Unassembled WGS sequence"/>
</dbReference>
<dbReference type="EMBL" id="JAEHOE010000076">
    <property type="protein sequence ID" value="KAG2489109.1"/>
    <property type="molecule type" value="Genomic_DNA"/>
</dbReference>
<organism evidence="2 3">
    <name type="scientific">Edaphochlamys debaryana</name>
    <dbReference type="NCBI Taxonomy" id="47281"/>
    <lineage>
        <taxon>Eukaryota</taxon>
        <taxon>Viridiplantae</taxon>
        <taxon>Chlorophyta</taxon>
        <taxon>core chlorophytes</taxon>
        <taxon>Chlorophyceae</taxon>
        <taxon>CS clade</taxon>
        <taxon>Chlamydomonadales</taxon>
        <taxon>Chlamydomonadales incertae sedis</taxon>
        <taxon>Edaphochlamys</taxon>
    </lineage>
</organism>
<dbReference type="AlphaFoldDB" id="A0A835Y0W2"/>
<feature type="compositionally biased region" description="Pro residues" evidence="1">
    <location>
        <begin position="56"/>
        <end position="71"/>
    </location>
</feature>
<evidence type="ECO:0000313" key="3">
    <source>
        <dbReference type="Proteomes" id="UP000612055"/>
    </source>
</evidence>
<gene>
    <name evidence="2" type="ORF">HYH03_012335</name>
</gene>
<feature type="compositionally biased region" description="Low complexity" evidence="1">
    <location>
        <begin position="72"/>
        <end position="109"/>
    </location>
</feature>
<evidence type="ECO:0000313" key="2">
    <source>
        <dbReference type="EMBL" id="KAG2489109.1"/>
    </source>
</evidence>
<protein>
    <submittedName>
        <fullName evidence="2">Uncharacterized protein</fullName>
    </submittedName>
</protein>
<reference evidence="2" key="1">
    <citation type="journal article" date="2020" name="bioRxiv">
        <title>Comparative genomics of Chlamydomonas.</title>
        <authorList>
            <person name="Craig R.J."/>
            <person name="Hasan A.R."/>
            <person name="Ness R.W."/>
            <person name="Keightley P.D."/>
        </authorList>
    </citation>
    <scope>NUCLEOTIDE SEQUENCE</scope>
    <source>
        <strain evidence="2">CCAP 11/70</strain>
    </source>
</reference>
<accession>A0A835Y0W2</accession>
<sequence length="139" mass="14338">MQLQARSLARTAPPSRRSLVARAFVASEVPPNVKEAREWIEAWRARTGAQHSSAPEPAPGVVPRSHTPPPSEASAAEAPAAPAPAAAPVAAAKPAAAPAPAKPAPKVSADGTITFSASLLSEMKTDDLLKQMNAKAQRK</sequence>
<feature type="region of interest" description="Disordered" evidence="1">
    <location>
        <begin position="44"/>
        <end position="109"/>
    </location>
</feature>
<keyword evidence="3" id="KW-1185">Reference proteome</keyword>
<name>A0A835Y0W2_9CHLO</name>
<comment type="caution">
    <text evidence="2">The sequence shown here is derived from an EMBL/GenBank/DDBJ whole genome shotgun (WGS) entry which is preliminary data.</text>
</comment>
<dbReference type="OrthoDB" id="551539at2759"/>
<evidence type="ECO:0000256" key="1">
    <source>
        <dbReference type="SAM" id="MobiDB-lite"/>
    </source>
</evidence>